<dbReference type="GO" id="GO:0004314">
    <property type="term" value="F:[acyl-carrier-protein] S-malonyltransferase activity"/>
    <property type="evidence" value="ECO:0007669"/>
    <property type="project" value="UniProtKB-EC"/>
</dbReference>
<dbReference type="PANTHER" id="PTHR42681">
    <property type="entry name" value="MALONYL-COA-ACYL CARRIER PROTEIN TRANSACYLASE, MITOCHONDRIAL"/>
    <property type="match status" value="1"/>
</dbReference>
<dbReference type="EMBL" id="JACHDO010000001">
    <property type="protein sequence ID" value="MBB5491268.1"/>
    <property type="molecule type" value="Genomic_DNA"/>
</dbReference>
<evidence type="ECO:0000256" key="1">
    <source>
        <dbReference type="ARBA" id="ARBA00013258"/>
    </source>
</evidence>
<evidence type="ECO:0000256" key="3">
    <source>
        <dbReference type="ARBA" id="ARBA00023315"/>
    </source>
</evidence>
<comment type="caution">
    <text evidence="6">The sequence shown here is derived from an EMBL/GenBank/DDBJ whole genome shotgun (WGS) entry which is preliminary data.</text>
</comment>
<dbReference type="InterPro" id="IPR016035">
    <property type="entry name" value="Acyl_Trfase/lysoPLipase"/>
</dbReference>
<dbReference type="PANTHER" id="PTHR42681:SF1">
    <property type="entry name" value="MALONYL-COA-ACYL CARRIER PROTEIN TRANSACYLASE, MITOCHONDRIAL"/>
    <property type="match status" value="1"/>
</dbReference>
<dbReference type="InterPro" id="IPR050858">
    <property type="entry name" value="Mal-CoA-ACP_Trans/PKS_FabD"/>
</dbReference>
<evidence type="ECO:0000256" key="4">
    <source>
        <dbReference type="ARBA" id="ARBA00048462"/>
    </source>
</evidence>
<keyword evidence="3 6" id="KW-0012">Acyltransferase</keyword>
<dbReference type="SUPFAM" id="SSF52151">
    <property type="entry name" value="FabD/lysophospholipase-like"/>
    <property type="match status" value="1"/>
</dbReference>
<dbReference type="GO" id="GO:0006633">
    <property type="term" value="P:fatty acid biosynthetic process"/>
    <property type="evidence" value="ECO:0007669"/>
    <property type="project" value="TreeGrafter"/>
</dbReference>
<comment type="catalytic activity">
    <reaction evidence="4">
        <text>holo-[ACP] + malonyl-CoA = malonyl-[ACP] + CoA</text>
        <dbReference type="Rhea" id="RHEA:41792"/>
        <dbReference type="Rhea" id="RHEA-COMP:9623"/>
        <dbReference type="Rhea" id="RHEA-COMP:9685"/>
        <dbReference type="ChEBI" id="CHEBI:57287"/>
        <dbReference type="ChEBI" id="CHEBI:57384"/>
        <dbReference type="ChEBI" id="CHEBI:64479"/>
        <dbReference type="ChEBI" id="CHEBI:78449"/>
        <dbReference type="EC" id="2.3.1.39"/>
    </reaction>
</comment>
<evidence type="ECO:0000313" key="7">
    <source>
        <dbReference type="Proteomes" id="UP000579647"/>
    </source>
</evidence>
<dbReference type="SMART" id="SM00827">
    <property type="entry name" value="PKS_AT"/>
    <property type="match status" value="1"/>
</dbReference>
<organism evidence="6 7">
    <name type="scientific">Nocardiopsis metallicus</name>
    <dbReference type="NCBI Taxonomy" id="179819"/>
    <lineage>
        <taxon>Bacteria</taxon>
        <taxon>Bacillati</taxon>
        <taxon>Actinomycetota</taxon>
        <taxon>Actinomycetes</taxon>
        <taxon>Streptosporangiales</taxon>
        <taxon>Nocardiopsidaceae</taxon>
        <taxon>Nocardiopsis</taxon>
    </lineage>
</organism>
<dbReference type="Pfam" id="PF00698">
    <property type="entry name" value="Acyl_transf_1"/>
    <property type="match status" value="1"/>
</dbReference>
<dbReference type="EC" id="2.3.1.39" evidence="1"/>
<dbReference type="Gene3D" id="3.40.366.10">
    <property type="entry name" value="Malonyl-Coenzyme A Acyl Carrier Protein, domain 2"/>
    <property type="match status" value="1"/>
</dbReference>
<dbReference type="SUPFAM" id="SSF55048">
    <property type="entry name" value="Probable ACP-binding domain of malonyl-CoA ACP transacylase"/>
    <property type="match status" value="1"/>
</dbReference>
<dbReference type="Gene3D" id="3.30.70.250">
    <property type="entry name" value="Malonyl-CoA ACP transacylase, ACP-binding"/>
    <property type="match status" value="1"/>
</dbReference>
<dbReference type="GO" id="GO:0005829">
    <property type="term" value="C:cytosol"/>
    <property type="evidence" value="ECO:0007669"/>
    <property type="project" value="TreeGrafter"/>
</dbReference>
<accession>A0A840WMD0</accession>
<dbReference type="InterPro" id="IPR014043">
    <property type="entry name" value="Acyl_transferase_dom"/>
</dbReference>
<dbReference type="InterPro" id="IPR016036">
    <property type="entry name" value="Malonyl_transacylase_ACP-bd"/>
</dbReference>
<evidence type="ECO:0000256" key="2">
    <source>
        <dbReference type="ARBA" id="ARBA00022679"/>
    </source>
</evidence>
<dbReference type="RefSeq" id="WP_184364994.1">
    <property type="nucleotide sequence ID" value="NZ_JACHDO010000001.1"/>
</dbReference>
<dbReference type="AlphaFoldDB" id="A0A840WMD0"/>
<protein>
    <recommendedName>
        <fullName evidence="1">[acyl-carrier-protein] S-malonyltransferase</fullName>
        <ecNumber evidence="1">2.3.1.39</ecNumber>
    </recommendedName>
</protein>
<reference evidence="6 7" key="1">
    <citation type="submission" date="2020-08" db="EMBL/GenBank/DDBJ databases">
        <title>Sequencing the genomes of 1000 actinobacteria strains.</title>
        <authorList>
            <person name="Klenk H.-P."/>
        </authorList>
    </citation>
    <scope>NUCLEOTIDE SEQUENCE [LARGE SCALE GENOMIC DNA]</scope>
    <source>
        <strain evidence="6 7">DSM 44598</strain>
    </source>
</reference>
<sequence length="327" mass="33078">MLVIVAPGQGAQVPGFLSPWLELPGMADTFAAWSEVTGLDLVRYGTTADADEIRDTAVAQPLLVSAGLAAASAVLGPLAAPEPPLPASPTLVDATAGHSVGEFTAAAIAGVLSPKDALALVAERGRGMADAAARTETGMTAVLGGKREDVLAAIEAAGLTPANDNGSGQIVAAGTTAQLAAFAENPPERARLRPLSVAGAFHTEHMAPAVERVRTAAHGLSTADPSVRLLSNADGAVVESGSEYLERLVAQISSPVRWDACTQTLADLGVTALIELTPAGTLTGLAKRALRGIELLAVKTPDDLERAGALIKEHAGTTSSASVQQEG</sequence>
<name>A0A840WMD0_9ACTN</name>
<evidence type="ECO:0000259" key="5">
    <source>
        <dbReference type="SMART" id="SM00827"/>
    </source>
</evidence>
<keyword evidence="7" id="KW-1185">Reference proteome</keyword>
<dbReference type="InterPro" id="IPR001227">
    <property type="entry name" value="Ac_transferase_dom_sf"/>
</dbReference>
<proteinExistence type="predicted"/>
<feature type="domain" description="Malonyl-CoA:ACP transacylase (MAT)" evidence="5">
    <location>
        <begin position="5"/>
        <end position="314"/>
    </location>
</feature>
<gene>
    <name evidence="6" type="ORF">HNR07_002405</name>
</gene>
<keyword evidence="2 6" id="KW-0808">Transferase</keyword>
<evidence type="ECO:0000313" key="6">
    <source>
        <dbReference type="EMBL" id="MBB5491268.1"/>
    </source>
</evidence>
<dbReference type="Proteomes" id="UP000579647">
    <property type="component" value="Unassembled WGS sequence"/>
</dbReference>